<sequence length="202" mass="23595">MKFLYLSLFLIIIISFSIKAQTSSATKTRITDSVLTSLKAKKAAADKYVNTHAKEMAVFVKVPNKKTLIRVYNEKWPDEIEYTCNILKDKEGKIIYIFQAPFSESGDWDISYEHYFDKDGNVFAFYKDESIFDDNVKGGVIRSRLLNYYNKDFKVIKQNNWLADEKGNVVKANKNKFDFRDYKYSIYKSLTECLKALNLKVF</sequence>
<dbReference type="RefSeq" id="WP_256541605.1">
    <property type="nucleotide sequence ID" value="NZ_JANHOH010000014.1"/>
</dbReference>
<dbReference type="EMBL" id="JANHOH010000014">
    <property type="protein sequence ID" value="MCQ6961439.1"/>
    <property type="molecule type" value="Genomic_DNA"/>
</dbReference>
<keyword evidence="1" id="KW-0732">Signal</keyword>
<organism evidence="2 3">
    <name type="scientific">Mucilaginibacter aquariorum</name>
    <dbReference type="NCBI Taxonomy" id="2967225"/>
    <lineage>
        <taxon>Bacteria</taxon>
        <taxon>Pseudomonadati</taxon>
        <taxon>Bacteroidota</taxon>
        <taxon>Sphingobacteriia</taxon>
        <taxon>Sphingobacteriales</taxon>
        <taxon>Sphingobacteriaceae</taxon>
        <taxon>Mucilaginibacter</taxon>
    </lineage>
</organism>
<feature type="chain" id="PRO_5047254342" description="DUF4468 domain-containing protein" evidence="1">
    <location>
        <begin position="21"/>
        <end position="202"/>
    </location>
</feature>
<reference evidence="2 3" key="1">
    <citation type="submission" date="2022-07" db="EMBL/GenBank/DDBJ databases">
        <title>Mucilaginibacter sp. JC4.</title>
        <authorList>
            <person name="Le V."/>
            <person name="Ko S.-R."/>
            <person name="Ahn C.-Y."/>
            <person name="Oh H.-M."/>
        </authorList>
    </citation>
    <scope>NUCLEOTIDE SEQUENCE [LARGE SCALE GENOMIC DNA]</scope>
    <source>
        <strain evidence="2 3">JC4</strain>
    </source>
</reference>
<dbReference type="Proteomes" id="UP001204376">
    <property type="component" value="Unassembled WGS sequence"/>
</dbReference>
<protein>
    <recommendedName>
        <fullName evidence="4">DUF4468 domain-containing protein</fullName>
    </recommendedName>
</protein>
<gene>
    <name evidence="2" type="ORF">NPE20_25925</name>
</gene>
<proteinExistence type="predicted"/>
<name>A0ABT1T9X8_9SPHI</name>
<evidence type="ECO:0000313" key="2">
    <source>
        <dbReference type="EMBL" id="MCQ6961439.1"/>
    </source>
</evidence>
<evidence type="ECO:0008006" key="4">
    <source>
        <dbReference type="Google" id="ProtNLM"/>
    </source>
</evidence>
<evidence type="ECO:0000256" key="1">
    <source>
        <dbReference type="SAM" id="SignalP"/>
    </source>
</evidence>
<keyword evidence="3" id="KW-1185">Reference proteome</keyword>
<evidence type="ECO:0000313" key="3">
    <source>
        <dbReference type="Proteomes" id="UP001204376"/>
    </source>
</evidence>
<comment type="caution">
    <text evidence="2">The sequence shown here is derived from an EMBL/GenBank/DDBJ whole genome shotgun (WGS) entry which is preliminary data.</text>
</comment>
<feature type="signal peptide" evidence="1">
    <location>
        <begin position="1"/>
        <end position="20"/>
    </location>
</feature>
<accession>A0ABT1T9X8</accession>